<feature type="region of interest" description="Disordered" evidence="1">
    <location>
        <begin position="154"/>
        <end position="174"/>
    </location>
</feature>
<protein>
    <submittedName>
        <fullName evidence="3">Uncharacterized protein</fullName>
    </submittedName>
</protein>
<proteinExistence type="predicted"/>
<dbReference type="Proteomes" id="UP000249799">
    <property type="component" value="Chromosome"/>
</dbReference>
<evidence type="ECO:0000256" key="2">
    <source>
        <dbReference type="SAM" id="Phobius"/>
    </source>
</evidence>
<dbReference type="AlphaFoldDB" id="A0A2Z4FH42"/>
<accession>A0A2Z4FH42</accession>
<keyword evidence="4" id="KW-1185">Reference proteome</keyword>
<keyword evidence="2" id="KW-1133">Transmembrane helix</keyword>
<keyword evidence="2" id="KW-0812">Transmembrane</keyword>
<keyword evidence="2" id="KW-0472">Membrane</keyword>
<evidence type="ECO:0000313" key="4">
    <source>
        <dbReference type="Proteomes" id="UP000249799"/>
    </source>
</evidence>
<feature type="region of interest" description="Disordered" evidence="1">
    <location>
        <begin position="1"/>
        <end position="31"/>
    </location>
</feature>
<feature type="transmembrane region" description="Helical" evidence="2">
    <location>
        <begin position="79"/>
        <end position="100"/>
    </location>
</feature>
<reference evidence="3 4" key="1">
    <citation type="submission" date="2018-06" db="EMBL/GenBank/DDBJ databases">
        <title>Lujinxingia sediminis gen. nov. sp. nov., a new facultative anaerobic member of the class Deltaproteobacteria, and proposal of Lujinxingaceae fam. nov.</title>
        <authorList>
            <person name="Guo L.-Y."/>
            <person name="Li C.-M."/>
            <person name="Wang S."/>
            <person name="Du Z.-J."/>
        </authorList>
    </citation>
    <scope>NUCLEOTIDE SEQUENCE [LARGE SCALE GENOMIC DNA]</scope>
    <source>
        <strain evidence="3 4">FA350</strain>
    </source>
</reference>
<gene>
    <name evidence="3" type="ORF">DN745_01345</name>
</gene>
<dbReference type="EMBL" id="CP030032">
    <property type="protein sequence ID" value="AWV88048.1"/>
    <property type="molecule type" value="Genomic_DNA"/>
</dbReference>
<evidence type="ECO:0000313" key="3">
    <source>
        <dbReference type="EMBL" id="AWV88048.1"/>
    </source>
</evidence>
<dbReference type="RefSeq" id="WP_111331444.1">
    <property type="nucleotide sequence ID" value="NZ_CP030032.1"/>
</dbReference>
<dbReference type="KEGG" id="bsed:DN745_01345"/>
<sequence length="174" mass="19057">MKNTDTQTDATSAESKMGDPAETDSPPARVNPAHEEFVSEVDRQFGRAYSRAGLSVLAALALFLGLTVTLFGTETLGMARLWIGVVLVFLVSLFVVRIFVVRRALDLLAKIQHYCLANQMHIATLRSEQTKNGAYQFFTSVFEVAERRGIAMDAPLTPEAPAPPAIEPSEDQET</sequence>
<feature type="transmembrane region" description="Helical" evidence="2">
    <location>
        <begin position="52"/>
        <end position="73"/>
    </location>
</feature>
<organism evidence="3 4">
    <name type="scientific">Bradymonas sediminis</name>
    <dbReference type="NCBI Taxonomy" id="1548548"/>
    <lineage>
        <taxon>Bacteria</taxon>
        <taxon>Deltaproteobacteria</taxon>
        <taxon>Bradymonadales</taxon>
        <taxon>Bradymonadaceae</taxon>
        <taxon>Bradymonas</taxon>
    </lineage>
</organism>
<name>A0A2Z4FH42_9DELT</name>
<evidence type="ECO:0000256" key="1">
    <source>
        <dbReference type="SAM" id="MobiDB-lite"/>
    </source>
</evidence>
<feature type="compositionally biased region" description="Polar residues" evidence="1">
    <location>
        <begin position="1"/>
        <end position="14"/>
    </location>
</feature>